<protein>
    <submittedName>
        <fullName evidence="8">Sugar ABC transporter permease</fullName>
    </submittedName>
</protein>
<dbReference type="InterPro" id="IPR035906">
    <property type="entry name" value="MetI-like_sf"/>
</dbReference>
<evidence type="ECO:0000313" key="9">
    <source>
        <dbReference type="Proteomes" id="UP000277256"/>
    </source>
</evidence>
<feature type="transmembrane region" description="Helical" evidence="7">
    <location>
        <begin position="33"/>
        <end position="52"/>
    </location>
</feature>
<keyword evidence="6 7" id="KW-0472">Membrane</keyword>
<comment type="subcellular location">
    <subcellularLocation>
        <location evidence="1">Cell membrane</location>
        <topology evidence="1">Multi-pass membrane protein</topology>
    </subcellularLocation>
</comment>
<accession>A0A426UTA0</accession>
<name>A0A426UTA0_9ACTN</name>
<keyword evidence="2" id="KW-0813">Transport</keyword>
<dbReference type="EMBL" id="RSEB01000006">
    <property type="protein sequence ID" value="RRR96765.1"/>
    <property type="molecule type" value="Genomic_DNA"/>
</dbReference>
<evidence type="ECO:0000256" key="1">
    <source>
        <dbReference type="ARBA" id="ARBA00004651"/>
    </source>
</evidence>
<sequence length="113" mass="13399">MTALQAPPETDLETVRLVVRRKRTILQRLRHDWPLLLLAFPVVAHLMVFHYWPSAWNIIAFMDYSPYRPFWENPFVGFAWFERLFNDPYFAPALVNTLKFAALNLLCMFPLSV</sequence>
<evidence type="ECO:0000256" key="4">
    <source>
        <dbReference type="ARBA" id="ARBA00022692"/>
    </source>
</evidence>
<evidence type="ECO:0000256" key="7">
    <source>
        <dbReference type="SAM" id="Phobius"/>
    </source>
</evidence>
<organism evidence="8 9">
    <name type="scientific">Glycomyces terrestris</name>
    <dbReference type="NCBI Taxonomy" id="2493553"/>
    <lineage>
        <taxon>Bacteria</taxon>
        <taxon>Bacillati</taxon>
        <taxon>Actinomycetota</taxon>
        <taxon>Actinomycetes</taxon>
        <taxon>Glycomycetales</taxon>
        <taxon>Glycomycetaceae</taxon>
        <taxon>Glycomyces</taxon>
    </lineage>
</organism>
<dbReference type="AlphaFoldDB" id="A0A426UTA0"/>
<evidence type="ECO:0000313" key="8">
    <source>
        <dbReference type="EMBL" id="RRR96765.1"/>
    </source>
</evidence>
<dbReference type="Gene3D" id="1.10.3720.10">
    <property type="entry name" value="MetI-like"/>
    <property type="match status" value="1"/>
</dbReference>
<dbReference type="Proteomes" id="UP000277256">
    <property type="component" value="Unassembled WGS sequence"/>
</dbReference>
<keyword evidence="4 7" id="KW-0812">Transmembrane</keyword>
<feature type="transmembrane region" description="Helical" evidence="7">
    <location>
        <begin position="89"/>
        <end position="111"/>
    </location>
</feature>
<reference evidence="8 9" key="1">
    <citation type="submission" date="2018-12" db="EMBL/GenBank/DDBJ databases">
        <title>Glycomyces sp. YIM 121974 draft genome.</title>
        <authorList>
            <person name="Li Q."/>
        </authorList>
    </citation>
    <scope>NUCLEOTIDE SEQUENCE [LARGE SCALE GENOMIC DNA]</scope>
    <source>
        <strain evidence="8 9">YIM 121974</strain>
    </source>
</reference>
<evidence type="ECO:0000256" key="5">
    <source>
        <dbReference type="ARBA" id="ARBA00022989"/>
    </source>
</evidence>
<dbReference type="PANTHER" id="PTHR43227">
    <property type="entry name" value="BLL4140 PROTEIN"/>
    <property type="match status" value="1"/>
</dbReference>
<dbReference type="GO" id="GO:0005886">
    <property type="term" value="C:plasma membrane"/>
    <property type="evidence" value="ECO:0007669"/>
    <property type="project" value="UniProtKB-SubCell"/>
</dbReference>
<feature type="non-terminal residue" evidence="8">
    <location>
        <position position="113"/>
    </location>
</feature>
<comment type="caution">
    <text evidence="8">The sequence shown here is derived from an EMBL/GenBank/DDBJ whole genome shotgun (WGS) entry which is preliminary data.</text>
</comment>
<evidence type="ECO:0000256" key="2">
    <source>
        <dbReference type="ARBA" id="ARBA00022448"/>
    </source>
</evidence>
<keyword evidence="9" id="KW-1185">Reference proteome</keyword>
<proteinExistence type="predicted"/>
<dbReference type="SUPFAM" id="SSF161098">
    <property type="entry name" value="MetI-like"/>
    <property type="match status" value="1"/>
</dbReference>
<keyword evidence="3" id="KW-1003">Cell membrane</keyword>
<evidence type="ECO:0000256" key="6">
    <source>
        <dbReference type="ARBA" id="ARBA00023136"/>
    </source>
</evidence>
<dbReference type="InterPro" id="IPR050809">
    <property type="entry name" value="UgpAE/MalFG_permease"/>
</dbReference>
<dbReference type="PANTHER" id="PTHR43227:SF11">
    <property type="entry name" value="BLL4140 PROTEIN"/>
    <property type="match status" value="1"/>
</dbReference>
<keyword evidence="5 7" id="KW-1133">Transmembrane helix</keyword>
<gene>
    <name evidence="8" type="ORF">EIW28_20145</name>
</gene>
<evidence type="ECO:0000256" key="3">
    <source>
        <dbReference type="ARBA" id="ARBA00022475"/>
    </source>
</evidence>